<evidence type="ECO:0000313" key="3">
    <source>
        <dbReference type="Proteomes" id="UP000507222"/>
    </source>
</evidence>
<protein>
    <submittedName>
        <fullName evidence="2">Uncharacterized protein</fullName>
    </submittedName>
</protein>
<organism evidence="2 3">
    <name type="scientific">Prunus armeniaca</name>
    <name type="common">Apricot</name>
    <name type="synonym">Armeniaca vulgaris</name>
    <dbReference type="NCBI Taxonomy" id="36596"/>
    <lineage>
        <taxon>Eukaryota</taxon>
        <taxon>Viridiplantae</taxon>
        <taxon>Streptophyta</taxon>
        <taxon>Embryophyta</taxon>
        <taxon>Tracheophyta</taxon>
        <taxon>Spermatophyta</taxon>
        <taxon>Magnoliopsida</taxon>
        <taxon>eudicotyledons</taxon>
        <taxon>Gunneridae</taxon>
        <taxon>Pentapetalae</taxon>
        <taxon>rosids</taxon>
        <taxon>fabids</taxon>
        <taxon>Rosales</taxon>
        <taxon>Rosaceae</taxon>
        <taxon>Amygdaloideae</taxon>
        <taxon>Amygdaleae</taxon>
        <taxon>Prunus</taxon>
    </lineage>
</organism>
<feature type="chain" id="PRO_5026920033" evidence="1">
    <location>
        <begin position="26"/>
        <end position="117"/>
    </location>
</feature>
<proteinExistence type="predicted"/>
<gene>
    <name evidence="2" type="ORF">CURHAP_LOCUS21522</name>
</gene>
<sequence length="117" mass="12951">MVIGCALDLFLKLHFLLVVWMIAQGIVDRKKAGSEMMIALVNNVSRILHSINAGGERLRGDKLTHANEVILKAELLFGDVTLHKMDVMKGLFISPLLLDLETITKALFMITLTASSF</sequence>
<dbReference type="AlphaFoldDB" id="A0A6J5UB92"/>
<evidence type="ECO:0000313" key="2">
    <source>
        <dbReference type="EMBL" id="CAB4273589.1"/>
    </source>
</evidence>
<reference evidence="2 3" key="1">
    <citation type="submission" date="2020-05" db="EMBL/GenBank/DDBJ databases">
        <authorList>
            <person name="Campoy J."/>
            <person name="Schneeberger K."/>
            <person name="Spophaly S."/>
        </authorList>
    </citation>
    <scope>NUCLEOTIDE SEQUENCE [LARGE SCALE GENOMIC DNA]</scope>
    <source>
        <strain evidence="2">PruArmRojPasFocal</strain>
    </source>
</reference>
<dbReference type="EMBL" id="CAEKDK010000003">
    <property type="protein sequence ID" value="CAB4273589.1"/>
    <property type="molecule type" value="Genomic_DNA"/>
</dbReference>
<dbReference type="Proteomes" id="UP000507222">
    <property type="component" value="Unassembled WGS sequence"/>
</dbReference>
<accession>A0A6J5UB92</accession>
<keyword evidence="1" id="KW-0732">Signal</keyword>
<evidence type="ECO:0000256" key="1">
    <source>
        <dbReference type="SAM" id="SignalP"/>
    </source>
</evidence>
<feature type="signal peptide" evidence="1">
    <location>
        <begin position="1"/>
        <end position="25"/>
    </location>
</feature>
<name>A0A6J5UB92_PRUAR</name>